<protein>
    <submittedName>
        <fullName evidence="1">Spore coat protein</fullName>
    </submittedName>
</protein>
<organism evidence="1 2">
    <name type="scientific">Clostridium sartagoforme</name>
    <dbReference type="NCBI Taxonomy" id="84031"/>
    <lineage>
        <taxon>Bacteria</taxon>
        <taxon>Bacillati</taxon>
        <taxon>Bacillota</taxon>
        <taxon>Clostridia</taxon>
        <taxon>Eubacteriales</taxon>
        <taxon>Clostridiaceae</taxon>
        <taxon>Clostridium</taxon>
    </lineage>
</organism>
<dbReference type="OrthoDB" id="1685263at2"/>
<dbReference type="InterPro" id="IPR012347">
    <property type="entry name" value="Ferritin-like"/>
</dbReference>
<keyword evidence="2" id="KW-1185">Reference proteome</keyword>
<comment type="caution">
    <text evidence="1">The sequence shown here is derived from an EMBL/GenBank/DDBJ whole genome shotgun (WGS) entry which is preliminary data.</text>
</comment>
<dbReference type="Proteomes" id="UP000306888">
    <property type="component" value="Unassembled WGS sequence"/>
</dbReference>
<gene>
    <name evidence="1" type="ORF">E5347_02600</name>
</gene>
<name>A0A4S2DPJ5_9CLOT</name>
<sequence>MDDKCIFENLLQLTKGSADLYLHGTIESSTENINTTFHDILCETLKMQHEIYKKMEAKGWYPAEQVEEQKIQQVKQKNSAQ</sequence>
<keyword evidence="1" id="KW-0946">Virion</keyword>
<dbReference type="AlphaFoldDB" id="A0A4S2DPJ5"/>
<keyword evidence="1" id="KW-0167">Capsid protein</keyword>
<dbReference type="EMBL" id="SRYR01000001">
    <property type="protein sequence ID" value="TGY43722.1"/>
    <property type="molecule type" value="Genomic_DNA"/>
</dbReference>
<reference evidence="1 2" key="1">
    <citation type="submission" date="2019-04" db="EMBL/GenBank/DDBJ databases">
        <title>Microbes associate with the intestines of laboratory mice.</title>
        <authorList>
            <person name="Navarre W."/>
            <person name="Wong E."/>
            <person name="Huang K."/>
            <person name="Tropini C."/>
            <person name="Ng K."/>
            <person name="Yu B."/>
        </authorList>
    </citation>
    <scope>NUCLEOTIDE SEQUENCE [LARGE SCALE GENOMIC DNA]</scope>
    <source>
        <strain evidence="1 2">NM50_B9-20</strain>
    </source>
</reference>
<proteinExistence type="predicted"/>
<evidence type="ECO:0000313" key="1">
    <source>
        <dbReference type="EMBL" id="TGY43722.1"/>
    </source>
</evidence>
<dbReference type="Gene3D" id="1.20.1260.10">
    <property type="match status" value="1"/>
</dbReference>
<evidence type="ECO:0000313" key="2">
    <source>
        <dbReference type="Proteomes" id="UP000306888"/>
    </source>
</evidence>
<accession>A0A4S2DPJ5</accession>
<dbReference type="InterPro" id="IPR012851">
    <property type="entry name" value="Spore_coat_CotF-like"/>
</dbReference>
<dbReference type="RefSeq" id="WP_136004330.1">
    <property type="nucleotide sequence ID" value="NZ_SRYR01000001.1"/>
</dbReference>
<dbReference type="Pfam" id="PF07875">
    <property type="entry name" value="Coat_F"/>
    <property type="match status" value="1"/>
</dbReference>